<dbReference type="AlphaFoldDB" id="A0A4V6N9I6"/>
<organism evidence="1 2">
    <name type="scientific">Paraburkholderia steynii</name>
    <dbReference type="NCBI Taxonomy" id="1245441"/>
    <lineage>
        <taxon>Bacteria</taxon>
        <taxon>Pseudomonadati</taxon>
        <taxon>Pseudomonadota</taxon>
        <taxon>Betaproteobacteria</taxon>
        <taxon>Burkholderiales</taxon>
        <taxon>Burkholderiaceae</taxon>
        <taxon>Paraburkholderia</taxon>
    </lineage>
</organism>
<gene>
    <name evidence="1" type="ORF">BZM27_04520</name>
</gene>
<dbReference type="InterPro" id="IPR026325">
    <property type="entry name" value="DUF932"/>
</dbReference>
<reference evidence="1 2" key="1">
    <citation type="submission" date="2017-02" db="EMBL/GenBank/DDBJ databases">
        <title>Paraburkholderia sophoroidis sp. nov. and Paraburkholderia steynii sp. nov. rhizobial symbionts of the fynbos legume Hypocalyptus sophoroides.</title>
        <authorList>
            <person name="Steenkamp E.T."/>
            <person name="Beukes C.W."/>
            <person name="Van Zyl E."/>
            <person name="Avontuur J."/>
            <person name="Chan W.Y."/>
            <person name="Hassen A."/>
            <person name="Palmer M."/>
            <person name="Mthombeni L."/>
            <person name="Phalane F."/>
            <person name="Sereme K."/>
            <person name="Venter S.N."/>
        </authorList>
    </citation>
    <scope>NUCLEOTIDE SEQUENCE [LARGE SCALE GENOMIC DNA]</scope>
    <source>
        <strain evidence="1 2">HC1.1ba</strain>
    </source>
</reference>
<comment type="caution">
    <text evidence="1">The sequence shown here is derived from an EMBL/GenBank/DDBJ whole genome shotgun (WGS) entry which is preliminary data.</text>
</comment>
<accession>A0A4V6N9I6</accession>
<dbReference type="Proteomes" id="UP000294200">
    <property type="component" value="Unassembled WGS sequence"/>
</dbReference>
<sequence>MNTLASRFSRNAVALRSDRPLTNDEIARVAPSILANAPHESRSSRYSYIPTVEVLDALRKEGFQPFMVCQTHVRDDGRRAFTKHLLRLRHAEQICGPEANEIILSNSHDGSSSYQMLGGMFRFVCQNGIVCGDNISDIRVPHKGDVIGEVIDGAFKVLDSFEVQTRQREAMAATVLDEGEQTAFARAALALRYDEDRPAPVTEQQLLSPRRFEDRGSDLWRTFNRVQESITRGGLHGRNASGRATTTRAVTGIDQNIRLNRALWVLADELRRLRA</sequence>
<evidence type="ECO:0000313" key="2">
    <source>
        <dbReference type="Proteomes" id="UP000294200"/>
    </source>
</evidence>
<proteinExistence type="predicted"/>
<protein>
    <recommendedName>
        <fullName evidence="3">DUF945 domain-containing protein</fullName>
    </recommendedName>
</protein>
<evidence type="ECO:0008006" key="3">
    <source>
        <dbReference type="Google" id="ProtNLM"/>
    </source>
</evidence>
<keyword evidence="2" id="KW-1185">Reference proteome</keyword>
<name>A0A4V6N9I6_9BURK</name>
<dbReference type="EMBL" id="MWML01000009">
    <property type="protein sequence ID" value="TCG09588.1"/>
    <property type="molecule type" value="Genomic_DNA"/>
</dbReference>
<evidence type="ECO:0000313" key="1">
    <source>
        <dbReference type="EMBL" id="TCG09588.1"/>
    </source>
</evidence>
<dbReference type="Pfam" id="PF06067">
    <property type="entry name" value="DUF932"/>
    <property type="match status" value="1"/>
</dbReference>